<reference evidence="2 3" key="1">
    <citation type="journal article" date="2019" name="New Phytol.">
        <title>Comparative genomics reveals unique wood-decay strategies and fruiting body development in the Schizophyllaceae.</title>
        <authorList>
            <person name="Almasi E."/>
            <person name="Sahu N."/>
            <person name="Krizsan K."/>
            <person name="Balint B."/>
            <person name="Kovacs G.M."/>
            <person name="Kiss B."/>
            <person name="Cseklye J."/>
            <person name="Drula E."/>
            <person name="Henrissat B."/>
            <person name="Nagy I."/>
            <person name="Chovatia M."/>
            <person name="Adam C."/>
            <person name="LaButti K."/>
            <person name="Lipzen A."/>
            <person name="Riley R."/>
            <person name="Grigoriev I.V."/>
            <person name="Nagy L.G."/>
        </authorList>
    </citation>
    <scope>NUCLEOTIDE SEQUENCE [LARGE SCALE GENOMIC DNA]</scope>
    <source>
        <strain evidence="2 3">NL-1724</strain>
    </source>
</reference>
<dbReference type="EMBL" id="VDMD01000048">
    <property type="protein sequence ID" value="TRM57417.1"/>
    <property type="molecule type" value="Genomic_DNA"/>
</dbReference>
<comment type="caution">
    <text evidence="2">The sequence shown here is derived from an EMBL/GenBank/DDBJ whole genome shotgun (WGS) entry which is preliminary data.</text>
</comment>
<dbReference type="STRING" id="97359.A0A550BY28"/>
<dbReference type="AlphaFoldDB" id="A0A550BY28"/>
<dbReference type="OrthoDB" id="3065887at2759"/>
<feature type="non-terminal residue" evidence="2">
    <location>
        <position position="241"/>
    </location>
</feature>
<sequence length="241" mass="26818">MTYLGNPDGVKGFLFMRKDNSLFTGAHALFDEEVFPRCPDSDKRRAHVPVGEDFPQRDDDPVDPQDPSFQEPGGLPDDDDFPPPAPPAPHRPDSGDDGDDGNQNRPNRPHQRRDETPSRIPRPRRDITPQQQEPQAPRRSTRERRVPNRDNDTGRSRSDATSSDDRVPGSSSQPDSGAGASEDLGDDEARIEQLCREGGVGLITMLLSKAVDNDEDIPDTSNIRDWTFCDISKLPKAQQKD</sequence>
<keyword evidence="3" id="KW-1185">Reference proteome</keyword>
<protein>
    <submittedName>
        <fullName evidence="2">Uncharacterized protein</fullName>
    </submittedName>
</protein>
<organism evidence="2 3">
    <name type="scientific">Schizophyllum amplum</name>
    <dbReference type="NCBI Taxonomy" id="97359"/>
    <lineage>
        <taxon>Eukaryota</taxon>
        <taxon>Fungi</taxon>
        <taxon>Dikarya</taxon>
        <taxon>Basidiomycota</taxon>
        <taxon>Agaricomycotina</taxon>
        <taxon>Agaricomycetes</taxon>
        <taxon>Agaricomycetidae</taxon>
        <taxon>Agaricales</taxon>
        <taxon>Schizophyllaceae</taxon>
        <taxon>Schizophyllum</taxon>
    </lineage>
</organism>
<name>A0A550BY28_9AGAR</name>
<gene>
    <name evidence="2" type="ORF">BD626DRAFT_388346</name>
</gene>
<evidence type="ECO:0000256" key="1">
    <source>
        <dbReference type="SAM" id="MobiDB-lite"/>
    </source>
</evidence>
<dbReference type="Proteomes" id="UP000320762">
    <property type="component" value="Unassembled WGS sequence"/>
</dbReference>
<evidence type="ECO:0000313" key="2">
    <source>
        <dbReference type="EMBL" id="TRM57417.1"/>
    </source>
</evidence>
<proteinExistence type="predicted"/>
<evidence type="ECO:0000313" key="3">
    <source>
        <dbReference type="Proteomes" id="UP000320762"/>
    </source>
</evidence>
<feature type="compositionally biased region" description="Basic and acidic residues" evidence="1">
    <location>
        <begin position="143"/>
        <end position="167"/>
    </location>
</feature>
<feature type="region of interest" description="Disordered" evidence="1">
    <location>
        <begin position="37"/>
        <end position="192"/>
    </location>
</feature>
<accession>A0A550BY28</accession>
<feature type="compositionally biased region" description="Basic and acidic residues" evidence="1">
    <location>
        <begin position="112"/>
        <end position="127"/>
    </location>
</feature>